<feature type="transmembrane region" description="Helical" evidence="6">
    <location>
        <begin position="33"/>
        <end position="51"/>
    </location>
</feature>
<feature type="transmembrane region" description="Helical" evidence="6">
    <location>
        <begin position="303"/>
        <end position="321"/>
    </location>
</feature>
<dbReference type="RefSeq" id="WP_377482641.1">
    <property type="nucleotide sequence ID" value="NZ_JBHLTN010000018.1"/>
</dbReference>
<feature type="domain" description="ABC-2 type transporter transmembrane" evidence="7">
    <location>
        <begin position="34"/>
        <end position="376"/>
    </location>
</feature>
<evidence type="ECO:0000256" key="4">
    <source>
        <dbReference type="ARBA" id="ARBA00022989"/>
    </source>
</evidence>
<evidence type="ECO:0000256" key="1">
    <source>
        <dbReference type="ARBA" id="ARBA00004651"/>
    </source>
</evidence>
<feature type="transmembrane region" description="Helical" evidence="6">
    <location>
        <begin position="359"/>
        <end position="381"/>
    </location>
</feature>
<feature type="transmembrane region" description="Helical" evidence="6">
    <location>
        <begin position="273"/>
        <end position="296"/>
    </location>
</feature>
<gene>
    <name evidence="8" type="ORF">ACFFGG_09875</name>
</gene>
<evidence type="ECO:0000259" key="7">
    <source>
        <dbReference type="Pfam" id="PF12698"/>
    </source>
</evidence>
<evidence type="ECO:0000313" key="9">
    <source>
        <dbReference type="Proteomes" id="UP001589834"/>
    </source>
</evidence>
<dbReference type="InterPro" id="IPR051449">
    <property type="entry name" value="ABC-2_transporter_component"/>
</dbReference>
<evidence type="ECO:0000313" key="8">
    <source>
        <dbReference type="EMBL" id="MFC0592866.1"/>
    </source>
</evidence>
<comment type="caution">
    <text evidence="8">The sequence shown here is derived from an EMBL/GenBank/DDBJ whole genome shotgun (WGS) entry which is preliminary data.</text>
</comment>
<dbReference type="InterPro" id="IPR013525">
    <property type="entry name" value="ABC2_TM"/>
</dbReference>
<keyword evidence="3 6" id="KW-0812">Transmembrane</keyword>
<dbReference type="Proteomes" id="UP001589834">
    <property type="component" value="Unassembled WGS sequence"/>
</dbReference>
<evidence type="ECO:0000256" key="5">
    <source>
        <dbReference type="ARBA" id="ARBA00023136"/>
    </source>
</evidence>
<proteinExistence type="predicted"/>
<accession>A0ABV6PSP8</accession>
<dbReference type="Gene3D" id="3.40.1710.10">
    <property type="entry name" value="abc type-2 transporter like domain"/>
    <property type="match status" value="1"/>
</dbReference>
<keyword evidence="9" id="KW-1185">Reference proteome</keyword>
<dbReference type="PANTHER" id="PTHR30294:SF46">
    <property type="entry name" value="ABC TRANSPORTER PERMEASE"/>
    <property type="match status" value="1"/>
</dbReference>
<dbReference type="EMBL" id="JBHLTN010000018">
    <property type="protein sequence ID" value="MFC0592866.1"/>
    <property type="molecule type" value="Genomic_DNA"/>
</dbReference>
<feature type="transmembrane region" description="Helical" evidence="6">
    <location>
        <begin position="199"/>
        <end position="225"/>
    </location>
</feature>
<evidence type="ECO:0000256" key="2">
    <source>
        <dbReference type="ARBA" id="ARBA00022475"/>
    </source>
</evidence>
<evidence type="ECO:0000256" key="3">
    <source>
        <dbReference type="ARBA" id="ARBA00022692"/>
    </source>
</evidence>
<keyword evidence="2" id="KW-1003">Cell membrane</keyword>
<feature type="transmembrane region" description="Helical" evidence="6">
    <location>
        <begin position="237"/>
        <end position="261"/>
    </location>
</feature>
<organism evidence="8 9">
    <name type="scientific">Ottowia pentelensis</name>
    <dbReference type="NCBI Taxonomy" id="511108"/>
    <lineage>
        <taxon>Bacteria</taxon>
        <taxon>Pseudomonadati</taxon>
        <taxon>Pseudomonadota</taxon>
        <taxon>Betaproteobacteria</taxon>
        <taxon>Burkholderiales</taxon>
        <taxon>Comamonadaceae</taxon>
        <taxon>Ottowia</taxon>
    </lineage>
</organism>
<dbReference type="Pfam" id="PF12698">
    <property type="entry name" value="ABC2_membrane_3"/>
    <property type="match status" value="1"/>
</dbReference>
<keyword evidence="4 6" id="KW-1133">Transmembrane helix</keyword>
<sequence>MSGPPRAAESHRARRRFLAAWLATLGDVLRDRGVLLVLLAAPLVYGFFYPWPYSSQAVTRVPVALVDQDGSSLSRQIARFAAASPRLQLVLVTPDERQARQLLWRGQIEGYALLPADLKRHVLRGDPVVVPVAGNGAYALLNKAVLSGFGEAVGTVSAGIEIRTLQAHGMAPGQAAAARSPLNLQAVALFNPTEGYGSYVVPAVALLILQQTLLMGAAMLVGGWAEAHRLRATPAAWLGRVAGLSCIGLASGAFYFGWVFFLQDYPRGGNPAAAALLLLVYVPAVCALGLVIGLLVRDRERALQVLLFTALPMFFLSGVPWPDEALPTLLQALRWLIPSTLGIQASLRVNQMGAPLADVWMYLAALVLQCAVSVGVLVVLARRTAPRPPGPAAPAR</sequence>
<comment type="subcellular location">
    <subcellularLocation>
        <location evidence="1">Cell membrane</location>
        <topology evidence="1">Multi-pass membrane protein</topology>
    </subcellularLocation>
</comment>
<protein>
    <submittedName>
        <fullName evidence="8">ABC transporter permease</fullName>
    </submittedName>
</protein>
<keyword evidence="5 6" id="KW-0472">Membrane</keyword>
<reference evidence="8 9" key="1">
    <citation type="submission" date="2024-09" db="EMBL/GenBank/DDBJ databases">
        <authorList>
            <person name="Sun Q."/>
            <person name="Mori K."/>
        </authorList>
    </citation>
    <scope>NUCLEOTIDE SEQUENCE [LARGE SCALE GENOMIC DNA]</scope>
    <source>
        <strain evidence="8 9">NCAIM B.02336</strain>
    </source>
</reference>
<dbReference type="PANTHER" id="PTHR30294">
    <property type="entry name" value="MEMBRANE COMPONENT OF ABC TRANSPORTER YHHJ-RELATED"/>
    <property type="match status" value="1"/>
</dbReference>
<name>A0ABV6PSP8_9BURK</name>
<evidence type="ECO:0000256" key="6">
    <source>
        <dbReference type="SAM" id="Phobius"/>
    </source>
</evidence>